<evidence type="ECO:0000313" key="2">
    <source>
        <dbReference type="Proteomes" id="UP000054630"/>
    </source>
</evidence>
<organism evidence="1 2">
    <name type="scientific">Trichinella nelsoni</name>
    <dbReference type="NCBI Taxonomy" id="6336"/>
    <lineage>
        <taxon>Eukaryota</taxon>
        <taxon>Metazoa</taxon>
        <taxon>Ecdysozoa</taxon>
        <taxon>Nematoda</taxon>
        <taxon>Enoplea</taxon>
        <taxon>Dorylaimia</taxon>
        <taxon>Trichinellida</taxon>
        <taxon>Trichinellidae</taxon>
        <taxon>Trichinella</taxon>
    </lineage>
</organism>
<dbReference type="AlphaFoldDB" id="A0A0V0RV00"/>
<dbReference type="Proteomes" id="UP000054630">
    <property type="component" value="Unassembled WGS sequence"/>
</dbReference>
<reference evidence="1 2" key="1">
    <citation type="submission" date="2015-01" db="EMBL/GenBank/DDBJ databases">
        <title>Evolution of Trichinella species and genotypes.</title>
        <authorList>
            <person name="Korhonen P.K."/>
            <person name="Edoardo P."/>
            <person name="Giuseppe L.R."/>
            <person name="Gasser R.B."/>
        </authorList>
    </citation>
    <scope>NUCLEOTIDE SEQUENCE [LARGE SCALE GENOMIC DNA]</scope>
    <source>
        <strain evidence="1">ISS37</strain>
    </source>
</reference>
<proteinExistence type="predicted"/>
<keyword evidence="2" id="KW-1185">Reference proteome</keyword>
<evidence type="ECO:0008006" key="3">
    <source>
        <dbReference type="Google" id="ProtNLM"/>
    </source>
</evidence>
<gene>
    <name evidence="1" type="ORF">T07_3751</name>
</gene>
<comment type="caution">
    <text evidence="1">The sequence shown here is derived from an EMBL/GenBank/DDBJ whole genome shotgun (WGS) entry which is preliminary data.</text>
</comment>
<accession>A0A0V0RV00</accession>
<protein>
    <recommendedName>
        <fullName evidence="3">DDE-1 domain-containing protein</fullName>
    </recommendedName>
</protein>
<dbReference type="OrthoDB" id="5920161at2759"/>
<sequence>MNQTAIQSLKKRLKKELLLRVVLLDADRDDLVSQLRNINLKDCCYMIVQAWNSISGSTLGASWNKLFGYNENCVNQSMYCDDELYNCNKMLKNPELSQEEVEKLLTVDDITLFKTLIGDEILNAVEEDENEVPSHSEAYSCFKVGLKWMEQQKEFSATQLMLMRHICDVAARKLSWFKQKL</sequence>
<name>A0A0V0RV00_9BILA</name>
<evidence type="ECO:0000313" key="1">
    <source>
        <dbReference type="EMBL" id="KRX18207.1"/>
    </source>
</evidence>
<dbReference type="EMBL" id="JYDL01000076">
    <property type="protein sequence ID" value="KRX18207.1"/>
    <property type="molecule type" value="Genomic_DNA"/>
</dbReference>